<dbReference type="Proteomes" id="UP001362999">
    <property type="component" value="Unassembled WGS sequence"/>
</dbReference>
<protein>
    <submittedName>
        <fullName evidence="1">Uncharacterized protein</fullName>
    </submittedName>
</protein>
<dbReference type="AlphaFoldDB" id="A0AAW0DL34"/>
<proteinExistence type="predicted"/>
<keyword evidence="2" id="KW-1185">Reference proteome</keyword>
<sequence>MNTGAKPMKMGERKRCYCHTVTSRSPKSGQVLLLLSSLTLRLTSRGAQRASRSLPPTSRWCFVATGPRLLNCPILPPPTPLVHLNLSVDTNSSPRRIAQKKVSRRIQVKSCINALTCSRHGRHLSWRAQGQRLGRHLQASQWEDAKKNVKKQLEERYPGQEQVVLYSFAVLSLTWLDVLGCRRYAFLVSDIERLTSIFFSRLPFFYRDPLHNALFIDIVFPPLTRRVVDYRPHAPSYPKHSPATCDRYVRVCLSINKNAPASPLSTVARIIFLAPRTAAVVGVYPPANTMERSTPQWQSSGLLVILGRDPQLLRLPSSIFPREAHAHPQLGQESRPTPSLWTPPNRTLPAFSTTVSIRQLVITDVSGNEQHLPRPPDLSLLTPAFGEAANSPIRIGEVENDEGTARFSLSFLSLSALSSASLVSPRFEDSPPLDPYSDCINKELILVLDGG</sequence>
<accession>A0AAW0DL34</accession>
<comment type="caution">
    <text evidence="1">The sequence shown here is derived from an EMBL/GenBank/DDBJ whole genome shotgun (WGS) entry which is preliminary data.</text>
</comment>
<name>A0AAW0DL34_9AGAR</name>
<gene>
    <name evidence="1" type="ORF">R3P38DRAFT_3172043</name>
</gene>
<evidence type="ECO:0000313" key="2">
    <source>
        <dbReference type="Proteomes" id="UP001362999"/>
    </source>
</evidence>
<reference evidence="1 2" key="1">
    <citation type="journal article" date="2024" name="J Genomics">
        <title>Draft genome sequencing and assembly of Favolaschia claudopus CIRM-BRFM 2984 isolated from oak limbs.</title>
        <authorList>
            <person name="Navarro D."/>
            <person name="Drula E."/>
            <person name="Chaduli D."/>
            <person name="Cazenave R."/>
            <person name="Ahrendt S."/>
            <person name="Wang J."/>
            <person name="Lipzen A."/>
            <person name="Daum C."/>
            <person name="Barry K."/>
            <person name="Grigoriev I.V."/>
            <person name="Favel A."/>
            <person name="Rosso M.N."/>
            <person name="Martin F."/>
        </authorList>
    </citation>
    <scope>NUCLEOTIDE SEQUENCE [LARGE SCALE GENOMIC DNA]</scope>
    <source>
        <strain evidence="1 2">CIRM-BRFM 2984</strain>
    </source>
</reference>
<evidence type="ECO:0000313" key="1">
    <source>
        <dbReference type="EMBL" id="KAK7051735.1"/>
    </source>
</evidence>
<dbReference type="EMBL" id="JAWWNJ010000007">
    <property type="protein sequence ID" value="KAK7051735.1"/>
    <property type="molecule type" value="Genomic_DNA"/>
</dbReference>
<organism evidence="1 2">
    <name type="scientific">Favolaschia claudopus</name>
    <dbReference type="NCBI Taxonomy" id="2862362"/>
    <lineage>
        <taxon>Eukaryota</taxon>
        <taxon>Fungi</taxon>
        <taxon>Dikarya</taxon>
        <taxon>Basidiomycota</taxon>
        <taxon>Agaricomycotina</taxon>
        <taxon>Agaricomycetes</taxon>
        <taxon>Agaricomycetidae</taxon>
        <taxon>Agaricales</taxon>
        <taxon>Marasmiineae</taxon>
        <taxon>Mycenaceae</taxon>
        <taxon>Favolaschia</taxon>
    </lineage>
</organism>